<reference evidence="2" key="1">
    <citation type="submission" date="2014-09" db="EMBL/GenBank/DDBJ databases">
        <authorList>
            <person name="Mudge J."/>
            <person name="Ramaraj T."/>
            <person name="Lindquist I.E."/>
            <person name="Bharti A.K."/>
            <person name="Sundararajan A."/>
            <person name="Cameron C.T."/>
            <person name="Woodward J.E."/>
            <person name="May G.D."/>
            <person name="Brubaker C."/>
            <person name="Broadhvest J."/>
            <person name="Wilkins T.A."/>
        </authorList>
    </citation>
    <scope>NUCLEOTIDE SEQUENCE</scope>
    <source>
        <strain evidence="2">cv. AKA8401</strain>
    </source>
</reference>
<dbReference type="EMBL" id="JRRC01074459">
    <property type="protein sequence ID" value="KHF99333.1"/>
    <property type="molecule type" value="Genomic_DNA"/>
</dbReference>
<comment type="caution">
    <text evidence="1">The sequence shown here is derived from an EMBL/GenBank/DDBJ whole genome shotgun (WGS) entry which is preliminary data.</text>
</comment>
<dbReference type="Proteomes" id="UP000032142">
    <property type="component" value="Unassembled WGS sequence"/>
</dbReference>
<accession>A0A0B0MIS7</accession>
<gene>
    <name evidence="1" type="ORF">F383_19920</name>
</gene>
<name>A0A0B0MIS7_GOSAR</name>
<organism evidence="1 2">
    <name type="scientific">Gossypium arboreum</name>
    <name type="common">Tree cotton</name>
    <name type="synonym">Gossypium nanking</name>
    <dbReference type="NCBI Taxonomy" id="29729"/>
    <lineage>
        <taxon>Eukaryota</taxon>
        <taxon>Viridiplantae</taxon>
        <taxon>Streptophyta</taxon>
        <taxon>Embryophyta</taxon>
        <taxon>Tracheophyta</taxon>
        <taxon>Spermatophyta</taxon>
        <taxon>Magnoliopsida</taxon>
        <taxon>eudicotyledons</taxon>
        <taxon>Gunneridae</taxon>
        <taxon>Pentapetalae</taxon>
        <taxon>rosids</taxon>
        <taxon>malvids</taxon>
        <taxon>Malvales</taxon>
        <taxon>Malvaceae</taxon>
        <taxon>Malvoideae</taxon>
        <taxon>Gossypium</taxon>
    </lineage>
</organism>
<proteinExistence type="predicted"/>
<evidence type="ECO:0000313" key="1">
    <source>
        <dbReference type="EMBL" id="KHF99333.1"/>
    </source>
</evidence>
<keyword evidence="2" id="KW-1185">Reference proteome</keyword>
<dbReference type="AlphaFoldDB" id="A0A0B0MIS7"/>
<evidence type="ECO:0000313" key="2">
    <source>
        <dbReference type="Proteomes" id="UP000032142"/>
    </source>
</evidence>
<protein>
    <submittedName>
        <fullName evidence="1">Uncharacterized protein</fullName>
    </submittedName>
</protein>
<sequence>MWYKSVYSLIGTRPSTRACDLAVLHNKWACNLAVLHKSVYPPVFKWSGTRACPWLYYTS</sequence>